<accession>A0A1E1W325</accession>
<comment type="similarity">
    <text evidence="2 7">Belongs to the tetraspanin (TM4SF) family.</text>
</comment>
<dbReference type="OrthoDB" id="10033535at2759"/>
<evidence type="ECO:0000256" key="7">
    <source>
        <dbReference type="RuleBase" id="RU361218"/>
    </source>
</evidence>
<keyword evidence="3 7" id="KW-0812">Transmembrane</keyword>
<dbReference type="PANTHER" id="PTHR19282:SF544">
    <property type="entry name" value="TETRASPANIN"/>
    <property type="match status" value="1"/>
</dbReference>
<dbReference type="SUPFAM" id="SSF48652">
    <property type="entry name" value="Tetraspanin"/>
    <property type="match status" value="1"/>
</dbReference>
<dbReference type="PRINTS" id="PR00259">
    <property type="entry name" value="TMFOUR"/>
</dbReference>
<name>A0A1E1W325_PECGO</name>
<keyword evidence="6" id="KW-1015">Disulfide bond</keyword>
<protein>
    <recommendedName>
        <fullName evidence="7">Tetraspanin</fullName>
    </recommendedName>
</protein>
<gene>
    <name evidence="8" type="ORF">g.10538</name>
</gene>
<evidence type="ECO:0000256" key="4">
    <source>
        <dbReference type="ARBA" id="ARBA00022989"/>
    </source>
</evidence>
<dbReference type="InterPro" id="IPR000301">
    <property type="entry name" value="Tetraspanin_animals"/>
</dbReference>
<feature type="transmembrane region" description="Helical" evidence="7">
    <location>
        <begin position="213"/>
        <end position="241"/>
    </location>
</feature>
<dbReference type="Pfam" id="PF00335">
    <property type="entry name" value="Tetraspanin"/>
    <property type="match status" value="1"/>
</dbReference>
<dbReference type="PANTHER" id="PTHR19282">
    <property type="entry name" value="TETRASPANIN"/>
    <property type="match status" value="1"/>
</dbReference>
<evidence type="ECO:0000256" key="1">
    <source>
        <dbReference type="ARBA" id="ARBA00004141"/>
    </source>
</evidence>
<dbReference type="CDD" id="cd03127">
    <property type="entry name" value="tetraspanin_LEL"/>
    <property type="match status" value="1"/>
</dbReference>
<comment type="subcellular location">
    <subcellularLocation>
        <location evidence="1 7">Membrane</location>
        <topology evidence="1 7">Multi-pass membrane protein</topology>
    </subcellularLocation>
</comment>
<evidence type="ECO:0000256" key="5">
    <source>
        <dbReference type="ARBA" id="ARBA00023136"/>
    </source>
</evidence>
<dbReference type="InterPro" id="IPR018499">
    <property type="entry name" value="Tetraspanin/Peripherin"/>
</dbReference>
<feature type="disulfide bond" evidence="6">
    <location>
        <begin position="163"/>
        <end position="180"/>
    </location>
</feature>
<feature type="transmembrane region" description="Helical" evidence="7">
    <location>
        <begin position="68"/>
        <end position="90"/>
    </location>
</feature>
<feature type="transmembrane region" description="Helical" evidence="7">
    <location>
        <begin position="32"/>
        <end position="56"/>
    </location>
</feature>
<keyword evidence="4 7" id="KW-1133">Transmembrane helix</keyword>
<proteinExistence type="inferred from homology"/>
<dbReference type="PIRSF" id="PIRSF002419">
    <property type="entry name" value="Tetraspanin"/>
    <property type="match status" value="1"/>
</dbReference>
<dbReference type="EMBL" id="GDQN01009677">
    <property type="protein sequence ID" value="JAT81377.1"/>
    <property type="molecule type" value="Transcribed_RNA"/>
</dbReference>
<evidence type="ECO:0000256" key="3">
    <source>
        <dbReference type="ARBA" id="ARBA00022692"/>
    </source>
</evidence>
<dbReference type="InterPro" id="IPR008952">
    <property type="entry name" value="Tetraspanin_EC2_sf"/>
</dbReference>
<dbReference type="AlphaFoldDB" id="A0A1E1W325"/>
<sequence>SVHRQDFSVTKMKYNMKVPVPKFLKSVKYTLTGINSIFLITGVLLLIVGIVALVTYSSFEGLITNKFFTLPSFVIATGVIILVTSVLGFYGAISEQFYFIAGYVVMLLVVLVFEISMVTVAYRLEGNSASEIQSTMLGSLQQYSTRIEVARMWDDLHREFECCGARNRFDFQSDRIPVSCCHIDYGQVGNFTCTVTNAHTLGCASALGDELNYYAFVIAVSAVVATSLQVPLTALAAWMAYRAKYQEVELES</sequence>
<feature type="transmembrane region" description="Helical" evidence="7">
    <location>
        <begin position="97"/>
        <end position="122"/>
    </location>
</feature>
<organism evidence="8">
    <name type="scientific">Pectinophora gossypiella</name>
    <name type="common">Cotton pink bollworm</name>
    <name type="synonym">Depressaria gossypiella</name>
    <dbReference type="NCBI Taxonomy" id="13191"/>
    <lineage>
        <taxon>Eukaryota</taxon>
        <taxon>Metazoa</taxon>
        <taxon>Ecdysozoa</taxon>
        <taxon>Arthropoda</taxon>
        <taxon>Hexapoda</taxon>
        <taxon>Insecta</taxon>
        <taxon>Pterygota</taxon>
        <taxon>Neoptera</taxon>
        <taxon>Endopterygota</taxon>
        <taxon>Lepidoptera</taxon>
        <taxon>Glossata</taxon>
        <taxon>Ditrysia</taxon>
        <taxon>Gelechioidea</taxon>
        <taxon>Gelechiidae</taxon>
        <taxon>Apatetrinae</taxon>
        <taxon>Pectinophora</taxon>
    </lineage>
</organism>
<evidence type="ECO:0000256" key="2">
    <source>
        <dbReference type="ARBA" id="ARBA00006840"/>
    </source>
</evidence>
<feature type="non-terminal residue" evidence="8">
    <location>
        <position position="1"/>
    </location>
</feature>
<reference evidence="8" key="1">
    <citation type="submission" date="2015-09" db="EMBL/GenBank/DDBJ databases">
        <title>De novo assembly of Pectinophora gossypiella (Pink Bollworm) gut transcriptome.</title>
        <authorList>
            <person name="Tassone E.E."/>
        </authorList>
    </citation>
    <scope>NUCLEOTIDE SEQUENCE</scope>
</reference>
<evidence type="ECO:0000313" key="8">
    <source>
        <dbReference type="EMBL" id="JAT81377.1"/>
    </source>
</evidence>
<keyword evidence="5 7" id="KW-0472">Membrane</keyword>
<dbReference type="GO" id="GO:0005886">
    <property type="term" value="C:plasma membrane"/>
    <property type="evidence" value="ECO:0007669"/>
    <property type="project" value="TreeGrafter"/>
</dbReference>
<evidence type="ECO:0000256" key="6">
    <source>
        <dbReference type="PIRSR" id="PIRSR002419-1"/>
    </source>
</evidence>
<dbReference type="Gene3D" id="1.10.1450.10">
    <property type="entry name" value="Tetraspanin"/>
    <property type="match status" value="1"/>
</dbReference>